<evidence type="ECO:0000256" key="1">
    <source>
        <dbReference type="ARBA" id="ARBA00022737"/>
    </source>
</evidence>
<protein>
    <submittedName>
        <fullName evidence="5">Ankyrin repeat domain-containing protein</fullName>
    </submittedName>
</protein>
<dbReference type="Pfam" id="PF12796">
    <property type="entry name" value="Ank_2"/>
    <property type="match status" value="1"/>
</dbReference>
<reference evidence="5 6" key="1">
    <citation type="submission" date="2024-10" db="EMBL/GenBank/DDBJ databases">
        <title>The Natural Products Discovery Center: Release of the First 8490 Sequenced Strains for Exploring Actinobacteria Biosynthetic Diversity.</title>
        <authorList>
            <person name="Kalkreuter E."/>
            <person name="Kautsar S.A."/>
            <person name="Yang D."/>
            <person name="Bader C.D."/>
            <person name="Teijaro C.N."/>
            <person name="Fluegel L."/>
            <person name="Davis C.M."/>
            <person name="Simpson J.R."/>
            <person name="Lauterbach L."/>
            <person name="Steele A.D."/>
            <person name="Gui C."/>
            <person name="Meng S."/>
            <person name="Li G."/>
            <person name="Viehrig K."/>
            <person name="Ye F."/>
            <person name="Su P."/>
            <person name="Kiefer A.F."/>
            <person name="Nichols A."/>
            <person name="Cepeda A.J."/>
            <person name="Yan W."/>
            <person name="Fan B."/>
            <person name="Jiang Y."/>
            <person name="Adhikari A."/>
            <person name="Zheng C.-J."/>
            <person name="Schuster L."/>
            <person name="Cowan T.M."/>
            <person name="Smanski M.J."/>
            <person name="Chevrette M.G."/>
            <person name="De Carvalho L.P.S."/>
            <person name="Shen B."/>
        </authorList>
    </citation>
    <scope>NUCLEOTIDE SEQUENCE [LARGE SCALE GENOMIC DNA]</scope>
    <source>
        <strain evidence="5 6">NPDC050545</strain>
    </source>
</reference>
<evidence type="ECO:0000313" key="5">
    <source>
        <dbReference type="EMBL" id="MFI6502801.1"/>
    </source>
</evidence>
<name>A0ABW7Z3Q8_9ACTN</name>
<feature type="repeat" description="ANK" evidence="3">
    <location>
        <begin position="89"/>
        <end position="121"/>
    </location>
</feature>
<dbReference type="PROSITE" id="PS50297">
    <property type="entry name" value="ANK_REP_REGION"/>
    <property type="match status" value="3"/>
</dbReference>
<dbReference type="RefSeq" id="WP_397088345.1">
    <property type="nucleotide sequence ID" value="NZ_JBITGY010000010.1"/>
</dbReference>
<keyword evidence="2 3" id="KW-0040">ANK repeat</keyword>
<comment type="caution">
    <text evidence="5">The sequence shown here is derived from an EMBL/GenBank/DDBJ whole genome shotgun (WGS) entry which is preliminary data.</text>
</comment>
<feature type="compositionally biased region" description="Basic and acidic residues" evidence="4">
    <location>
        <begin position="180"/>
        <end position="204"/>
    </location>
</feature>
<feature type="repeat" description="ANK" evidence="3">
    <location>
        <begin position="53"/>
        <end position="85"/>
    </location>
</feature>
<dbReference type="PANTHER" id="PTHR24171">
    <property type="entry name" value="ANKYRIN REPEAT DOMAIN-CONTAINING PROTEIN 39-RELATED"/>
    <property type="match status" value="1"/>
</dbReference>
<dbReference type="EMBL" id="JBITGY010000010">
    <property type="protein sequence ID" value="MFI6502801.1"/>
    <property type="molecule type" value="Genomic_DNA"/>
</dbReference>
<proteinExistence type="predicted"/>
<dbReference type="InterPro" id="IPR002110">
    <property type="entry name" value="Ankyrin_rpt"/>
</dbReference>
<dbReference type="SMART" id="SM00248">
    <property type="entry name" value="ANK"/>
    <property type="match status" value="4"/>
</dbReference>
<dbReference type="SUPFAM" id="SSF48403">
    <property type="entry name" value="Ankyrin repeat"/>
    <property type="match status" value="1"/>
</dbReference>
<feature type="region of interest" description="Disordered" evidence="4">
    <location>
        <begin position="180"/>
        <end position="239"/>
    </location>
</feature>
<dbReference type="PROSITE" id="PS50088">
    <property type="entry name" value="ANK_REPEAT"/>
    <property type="match status" value="4"/>
</dbReference>
<dbReference type="InterPro" id="IPR036770">
    <property type="entry name" value="Ankyrin_rpt-contain_sf"/>
</dbReference>
<gene>
    <name evidence="5" type="ORF">ACIBG2_35855</name>
</gene>
<feature type="region of interest" description="Disordered" evidence="4">
    <location>
        <begin position="1"/>
        <end position="24"/>
    </location>
</feature>
<keyword evidence="6" id="KW-1185">Reference proteome</keyword>
<keyword evidence="1" id="KW-0677">Repeat</keyword>
<dbReference type="Gene3D" id="1.25.40.20">
    <property type="entry name" value="Ankyrin repeat-containing domain"/>
    <property type="match status" value="2"/>
</dbReference>
<feature type="repeat" description="ANK" evidence="3">
    <location>
        <begin position="122"/>
        <end position="154"/>
    </location>
</feature>
<accession>A0ABW7Z3Q8</accession>
<evidence type="ECO:0000313" key="6">
    <source>
        <dbReference type="Proteomes" id="UP001612741"/>
    </source>
</evidence>
<dbReference type="Proteomes" id="UP001612741">
    <property type="component" value="Unassembled WGS sequence"/>
</dbReference>
<evidence type="ECO:0000256" key="4">
    <source>
        <dbReference type="SAM" id="MobiDB-lite"/>
    </source>
</evidence>
<organism evidence="5 6">
    <name type="scientific">Nonomuraea typhae</name>
    <dbReference type="NCBI Taxonomy" id="2603600"/>
    <lineage>
        <taxon>Bacteria</taxon>
        <taxon>Bacillati</taxon>
        <taxon>Actinomycetota</taxon>
        <taxon>Actinomycetes</taxon>
        <taxon>Streptosporangiales</taxon>
        <taxon>Streptosporangiaceae</taxon>
        <taxon>Nonomuraea</taxon>
    </lineage>
</organism>
<feature type="compositionally biased region" description="Low complexity" evidence="4">
    <location>
        <begin position="7"/>
        <end position="24"/>
    </location>
</feature>
<evidence type="ECO:0000256" key="2">
    <source>
        <dbReference type="ARBA" id="ARBA00023043"/>
    </source>
</evidence>
<feature type="repeat" description="ANK" evidence="3">
    <location>
        <begin position="21"/>
        <end position="53"/>
    </location>
</feature>
<sequence length="239" mass="24551">MRDDEPAAAAAPGEAAQPPDAGGDALYQAAVQGRAGLVRMLVDAGADPDQEGDEGLPLCAAASWGHTETVQALLDAGADPDRREDGGRSAMAALHWAASGEHLAVVRALLVNGADPDAIDAAGRTALSHAADRGAPAVVKVLLEHGADPAAADARGLRPVDLAREYAGRDLEADLLARAGEHAPEGSRVTVRRESSEGGDERLVAEVYGPDGRLRSEQPLGTGHAEVVRLLEDPQPTAN</sequence>
<evidence type="ECO:0000256" key="3">
    <source>
        <dbReference type="PROSITE-ProRule" id="PRU00023"/>
    </source>
</evidence>